<dbReference type="CDD" id="cd06561">
    <property type="entry name" value="AlkD_like"/>
    <property type="match status" value="1"/>
</dbReference>
<dbReference type="AlphaFoldDB" id="A0AAW4U397"/>
<evidence type="ECO:0000313" key="3">
    <source>
        <dbReference type="EMBL" id="MCB6827244.1"/>
    </source>
</evidence>
<name>A0AAW4U397_9FIRM</name>
<sequence length="536" mass="61329">MLYAVIDIGSTTIRMAIYEILDNKLNLIHKRKYTVGLASYVKDNVMEQAGIDKACEILNSFKSFLTSFNIENVSAFTTAALRNAQNSKEAVAEIIARTGIDLHIISGDEEATYDFIAATHELDYHDGFIIDIGGASTELIRFADNKIIQKTSLPIGSLALHTKYATDFLPSEEEIAQMIKEVHAIIDTAPEFKDISHAEICGIGGTCKGARALYNEMYAQDDINETIPADKIPEMISHFTRGHKLTDKDITTLLKTVPDRLHTIIPGMVIANEIAKLIHATAITYKDAGMREGFLYTHVIEGYFFMQKNNDILQILFSYQDKNYAQFVQKLLPKNIDRENIKIIGIRLSQLRKIAKDLVKNDWQEFLNQNTNEYFEQIMLEGFVIAYAPIDINAKQKLIQNFLPKINNWSICDSFCASFQLKTKDKDLYLSFIKNYLNSPNEYELRFAIVMLLDYYLTEDFADNTLQLVYNTEDISYSVNMAKAWAFSKYFTYYPDKGLNFLQTQTLSKNVFKMTCQKIRDSRRVSSRYKEALKNL</sequence>
<dbReference type="InterPro" id="IPR014825">
    <property type="entry name" value="DNA_alkylation"/>
</dbReference>
<dbReference type="InterPro" id="IPR043129">
    <property type="entry name" value="ATPase_NBD"/>
</dbReference>
<reference evidence="3" key="1">
    <citation type="submission" date="2021-10" db="EMBL/GenBank/DDBJ databases">
        <title>Collection of gut derived symbiotic bacterial strains cultured from healthy donors.</title>
        <authorList>
            <person name="Lin H."/>
            <person name="Littmann E."/>
            <person name="Claire K."/>
            <person name="Pamer E."/>
        </authorList>
    </citation>
    <scope>NUCLEOTIDE SEQUENCE</scope>
    <source>
        <strain evidence="3">MSK.7.16</strain>
    </source>
</reference>
<dbReference type="InterPro" id="IPR003695">
    <property type="entry name" value="Ppx_GppA_N"/>
</dbReference>
<protein>
    <submittedName>
        <fullName evidence="3">DNA alkylation repair protein</fullName>
    </submittedName>
</protein>
<gene>
    <name evidence="3" type="ORF">LIY65_00955</name>
</gene>
<organism evidence="3 4">
    <name type="scientific">Megamonas funiformis</name>
    <dbReference type="NCBI Taxonomy" id="437897"/>
    <lineage>
        <taxon>Bacteria</taxon>
        <taxon>Bacillati</taxon>
        <taxon>Bacillota</taxon>
        <taxon>Negativicutes</taxon>
        <taxon>Selenomonadales</taxon>
        <taxon>Selenomonadaceae</taxon>
        <taxon>Megamonas</taxon>
    </lineage>
</organism>
<dbReference type="Pfam" id="PF02541">
    <property type="entry name" value="Ppx-GppA"/>
    <property type="match status" value="1"/>
</dbReference>
<dbReference type="InterPro" id="IPR050273">
    <property type="entry name" value="GppA/Ppx_hydrolase"/>
</dbReference>
<dbReference type="PANTHER" id="PTHR30005:SF0">
    <property type="entry name" value="RETROGRADE REGULATION PROTEIN 2"/>
    <property type="match status" value="1"/>
</dbReference>
<comment type="similarity">
    <text evidence="1">Belongs to the GppA/Ppx family.</text>
</comment>
<dbReference type="EMBL" id="JAJCGD010000001">
    <property type="protein sequence ID" value="MCB6827244.1"/>
    <property type="molecule type" value="Genomic_DNA"/>
</dbReference>
<dbReference type="RefSeq" id="WP_227152541.1">
    <property type="nucleotide sequence ID" value="NZ_JAJCGD010000001.1"/>
</dbReference>
<dbReference type="PANTHER" id="PTHR30005">
    <property type="entry name" value="EXOPOLYPHOSPHATASE"/>
    <property type="match status" value="1"/>
</dbReference>
<evidence type="ECO:0000313" key="4">
    <source>
        <dbReference type="Proteomes" id="UP001198190"/>
    </source>
</evidence>
<dbReference type="Gene3D" id="3.30.420.40">
    <property type="match status" value="1"/>
</dbReference>
<dbReference type="Pfam" id="PF08713">
    <property type="entry name" value="DNA_alkylation"/>
    <property type="match status" value="1"/>
</dbReference>
<dbReference type="SUPFAM" id="SSF53067">
    <property type="entry name" value="Actin-like ATPase domain"/>
    <property type="match status" value="2"/>
</dbReference>
<dbReference type="Gene3D" id="1.25.10.90">
    <property type="match status" value="1"/>
</dbReference>
<accession>A0AAW4U397</accession>
<proteinExistence type="inferred from homology"/>
<dbReference type="Proteomes" id="UP001198190">
    <property type="component" value="Unassembled WGS sequence"/>
</dbReference>
<evidence type="ECO:0000259" key="2">
    <source>
        <dbReference type="Pfam" id="PF02541"/>
    </source>
</evidence>
<dbReference type="Gene3D" id="3.30.420.150">
    <property type="entry name" value="Exopolyphosphatase. Domain 2"/>
    <property type="match status" value="1"/>
</dbReference>
<dbReference type="CDD" id="cd24052">
    <property type="entry name" value="ASKHA_NBD_HpPPX-GppA-like"/>
    <property type="match status" value="1"/>
</dbReference>
<dbReference type="SUPFAM" id="SSF48371">
    <property type="entry name" value="ARM repeat"/>
    <property type="match status" value="1"/>
</dbReference>
<feature type="domain" description="Ppx/GppA phosphatase N-terminal" evidence="2">
    <location>
        <begin position="17"/>
        <end position="298"/>
    </location>
</feature>
<dbReference type="InterPro" id="IPR016024">
    <property type="entry name" value="ARM-type_fold"/>
</dbReference>
<evidence type="ECO:0000256" key="1">
    <source>
        <dbReference type="ARBA" id="ARBA00007125"/>
    </source>
</evidence>
<comment type="caution">
    <text evidence="3">The sequence shown here is derived from an EMBL/GenBank/DDBJ whole genome shotgun (WGS) entry which is preliminary data.</text>
</comment>